<proteinExistence type="predicted"/>
<dbReference type="Gene3D" id="3.40.50.360">
    <property type="match status" value="1"/>
</dbReference>
<dbReference type="PROSITE" id="PS50902">
    <property type="entry name" value="FLAVODOXIN_LIKE"/>
    <property type="match status" value="1"/>
</dbReference>
<dbReference type="SUPFAM" id="SSF52218">
    <property type="entry name" value="Flavoproteins"/>
    <property type="match status" value="1"/>
</dbReference>
<dbReference type="GO" id="GO:0016020">
    <property type="term" value="C:membrane"/>
    <property type="evidence" value="ECO:0007669"/>
    <property type="project" value="TreeGrafter"/>
</dbReference>
<evidence type="ECO:0000313" key="6">
    <source>
        <dbReference type="EMBL" id="KIH82832.1"/>
    </source>
</evidence>
<protein>
    <submittedName>
        <fullName evidence="6">Multimeric flavodoxin WrbA</fullName>
    </submittedName>
</protein>
<evidence type="ECO:0000256" key="3">
    <source>
        <dbReference type="ARBA" id="ARBA00022643"/>
    </source>
</evidence>
<dbReference type="InterPro" id="IPR029039">
    <property type="entry name" value="Flavoprotein-like_sf"/>
</dbReference>
<dbReference type="RefSeq" id="WP_052451270.1">
    <property type="nucleotide sequence ID" value="NZ_JXDG01000042.1"/>
</dbReference>
<evidence type="ECO:0000256" key="2">
    <source>
        <dbReference type="ARBA" id="ARBA00022630"/>
    </source>
</evidence>
<dbReference type="PANTHER" id="PTHR30546:SF23">
    <property type="entry name" value="FLAVOPROTEIN-LIKE PROTEIN YCP4-RELATED"/>
    <property type="match status" value="1"/>
</dbReference>
<organism evidence="6 7">
    <name type="scientific">Pseudomonas batumici</name>
    <dbReference type="NCBI Taxonomy" id="226910"/>
    <lineage>
        <taxon>Bacteria</taxon>
        <taxon>Pseudomonadati</taxon>
        <taxon>Pseudomonadota</taxon>
        <taxon>Gammaproteobacteria</taxon>
        <taxon>Pseudomonadales</taxon>
        <taxon>Pseudomonadaceae</taxon>
        <taxon>Pseudomonas</taxon>
    </lineage>
</organism>
<dbReference type="STRING" id="226910.UCMB321_3287"/>
<dbReference type="PROSITE" id="PS00201">
    <property type="entry name" value="FLAVODOXIN"/>
    <property type="match status" value="1"/>
</dbReference>
<keyword evidence="7" id="KW-1185">Reference proteome</keyword>
<dbReference type="PANTHER" id="PTHR30546">
    <property type="entry name" value="FLAVODOXIN-RELATED PROTEIN WRBA-RELATED"/>
    <property type="match status" value="1"/>
</dbReference>
<comment type="cofactor">
    <cofactor evidence="1">
        <name>FMN</name>
        <dbReference type="ChEBI" id="CHEBI:58210"/>
    </cofactor>
</comment>
<gene>
    <name evidence="6" type="ORF">UCMB321_3287</name>
</gene>
<dbReference type="GO" id="GO:0010181">
    <property type="term" value="F:FMN binding"/>
    <property type="evidence" value="ECO:0007669"/>
    <property type="project" value="InterPro"/>
</dbReference>
<accession>A0A0C2ICW5</accession>
<evidence type="ECO:0000313" key="7">
    <source>
        <dbReference type="Proteomes" id="UP000031535"/>
    </source>
</evidence>
<feature type="compositionally biased region" description="Basic and acidic residues" evidence="4">
    <location>
        <begin position="164"/>
        <end position="184"/>
    </location>
</feature>
<dbReference type="EMBL" id="JXDG01000042">
    <property type="protein sequence ID" value="KIH82832.1"/>
    <property type="molecule type" value="Genomic_DNA"/>
</dbReference>
<name>A0A0C2ICW5_9PSED</name>
<dbReference type="AlphaFoldDB" id="A0A0C2ICW5"/>
<dbReference type="Proteomes" id="UP000031535">
    <property type="component" value="Unassembled WGS sequence"/>
</dbReference>
<dbReference type="GO" id="GO:0003955">
    <property type="term" value="F:NAD(P)H dehydrogenase (quinone) activity"/>
    <property type="evidence" value="ECO:0007669"/>
    <property type="project" value="TreeGrafter"/>
</dbReference>
<dbReference type="PATRIC" id="fig|226910.6.peg.3276"/>
<feature type="domain" description="Flavodoxin-like" evidence="5">
    <location>
        <begin position="4"/>
        <end position="180"/>
    </location>
</feature>
<dbReference type="InterPro" id="IPR001226">
    <property type="entry name" value="Flavodoxin_CS"/>
</dbReference>
<evidence type="ECO:0000259" key="5">
    <source>
        <dbReference type="PROSITE" id="PS50902"/>
    </source>
</evidence>
<dbReference type="GO" id="GO:0009055">
    <property type="term" value="F:electron transfer activity"/>
    <property type="evidence" value="ECO:0007669"/>
    <property type="project" value="InterPro"/>
</dbReference>
<reference evidence="6 7" key="1">
    <citation type="submission" date="2015-01" db="EMBL/GenBank/DDBJ databases">
        <title>Complete genome of Pseudomonas batumici UCM B-321 producer of the batumin antibiotic with strong antistaphilococcal and potential anticancer activity.</title>
        <authorList>
            <person name="Klochko V.V."/>
            <person name="Zelena L.B."/>
            <person name="Elena K.A."/>
            <person name="Reva O.N."/>
        </authorList>
    </citation>
    <scope>NUCLEOTIDE SEQUENCE [LARGE SCALE GENOMIC DNA]</scope>
    <source>
        <strain evidence="6 7">UCM B-321</strain>
    </source>
</reference>
<feature type="region of interest" description="Disordered" evidence="4">
    <location>
        <begin position="153"/>
        <end position="207"/>
    </location>
</feature>
<comment type="caution">
    <text evidence="6">The sequence shown here is derived from an EMBL/GenBank/DDBJ whole genome shotgun (WGS) entry which is preliminary data.</text>
</comment>
<dbReference type="Pfam" id="PF12724">
    <property type="entry name" value="Flavodoxin_5"/>
    <property type="match status" value="1"/>
</dbReference>
<keyword evidence="3" id="KW-0288">FMN</keyword>
<dbReference type="InterPro" id="IPR026816">
    <property type="entry name" value="Flavodoxin_dom"/>
</dbReference>
<dbReference type="InterPro" id="IPR008254">
    <property type="entry name" value="Flavodoxin/NO_synth"/>
</dbReference>
<evidence type="ECO:0000256" key="1">
    <source>
        <dbReference type="ARBA" id="ARBA00001917"/>
    </source>
</evidence>
<evidence type="ECO:0000256" key="4">
    <source>
        <dbReference type="SAM" id="MobiDB-lite"/>
    </source>
</evidence>
<keyword evidence="2" id="KW-0285">Flavoprotein</keyword>
<dbReference type="OrthoDB" id="9801479at2"/>
<sequence>MSNVVVVYHSGYGHTRVMAEAVAQGVERHLGSTCQLIPVEEVDDHWERLHQADAIIFGAPTCMGSASASFKRFMELTASFYLAQPWRDKLAAGFTNSGCLCGDKLNTLLQMAVFAAQHSMIWVGLGLLPARSSVGVFDGQLNRLGSSLGAMAQSNVEQSPDHAPPPEDRDTAAHLGERVARLAERMGPSISLIHPNTPDVLPEESSP</sequence>